<evidence type="ECO:0000256" key="2">
    <source>
        <dbReference type="ARBA" id="ARBA00023125"/>
    </source>
</evidence>
<evidence type="ECO:0000313" key="7">
    <source>
        <dbReference type="Proteomes" id="UP001500390"/>
    </source>
</evidence>
<dbReference type="Gene3D" id="1.10.10.60">
    <property type="entry name" value="Homeodomain-like"/>
    <property type="match status" value="1"/>
</dbReference>
<dbReference type="PROSITE" id="PS01124">
    <property type="entry name" value="HTH_ARAC_FAMILY_2"/>
    <property type="match status" value="1"/>
</dbReference>
<sequence length="300" mass="32780">MFDRSRGVLFPSRLPAFHRFAPPQSVEELVQWFWIPEWDLEPGVVSRQTVVSYPALNLVVEPHGVSLVGATTRMTERMLRGSGWAVGALLRPAVVRTLTVNPSSLVDTEQPVDAPALHAQVVAVMGGARERHEKAVDSLARWLSARTFDVPSDARRANTMLEVLIGEGGANTPTEAAVRLAVSLRTLQRMTHRYIGLPPAAIIRRRRLQDAARQVRERPDVSLAAIAVDLGYTDHAHLTGDFRSVLGFTPSDYRTESGTAARIGDNDSVVPWGATGEDVHHAQAVPQGVPTERDRGGSRS</sequence>
<dbReference type="InterPro" id="IPR018062">
    <property type="entry name" value="HTH_AraC-typ_CS"/>
</dbReference>
<dbReference type="InterPro" id="IPR050204">
    <property type="entry name" value="AraC_XylS_family_regulators"/>
</dbReference>
<dbReference type="Proteomes" id="UP001500390">
    <property type="component" value="Unassembled WGS sequence"/>
</dbReference>
<keyword evidence="2" id="KW-0238">DNA-binding</keyword>
<evidence type="ECO:0000313" key="6">
    <source>
        <dbReference type="EMBL" id="GAA4393093.1"/>
    </source>
</evidence>
<evidence type="ECO:0000256" key="4">
    <source>
        <dbReference type="SAM" id="MobiDB-lite"/>
    </source>
</evidence>
<dbReference type="Pfam" id="PF20240">
    <property type="entry name" value="DUF6597"/>
    <property type="match status" value="1"/>
</dbReference>
<feature type="compositionally biased region" description="Basic and acidic residues" evidence="4">
    <location>
        <begin position="291"/>
        <end position="300"/>
    </location>
</feature>
<dbReference type="SMART" id="SM00342">
    <property type="entry name" value="HTH_ARAC"/>
    <property type="match status" value="1"/>
</dbReference>
<keyword evidence="7" id="KW-1185">Reference proteome</keyword>
<dbReference type="PROSITE" id="PS00041">
    <property type="entry name" value="HTH_ARAC_FAMILY_1"/>
    <property type="match status" value="1"/>
</dbReference>
<comment type="caution">
    <text evidence="6">The sequence shown here is derived from an EMBL/GenBank/DDBJ whole genome shotgun (WGS) entry which is preliminary data.</text>
</comment>
<dbReference type="SUPFAM" id="SSF46689">
    <property type="entry name" value="Homeodomain-like"/>
    <property type="match status" value="1"/>
</dbReference>
<dbReference type="EMBL" id="BAABFX010000021">
    <property type="protein sequence ID" value="GAA4393093.1"/>
    <property type="molecule type" value="Genomic_DNA"/>
</dbReference>
<dbReference type="PANTHER" id="PTHR46796">
    <property type="entry name" value="HTH-TYPE TRANSCRIPTIONAL ACTIVATOR RHAS-RELATED"/>
    <property type="match status" value="1"/>
</dbReference>
<dbReference type="InterPro" id="IPR046532">
    <property type="entry name" value="DUF6597"/>
</dbReference>
<evidence type="ECO:0000259" key="5">
    <source>
        <dbReference type="PROSITE" id="PS01124"/>
    </source>
</evidence>
<protein>
    <recommendedName>
        <fullName evidence="5">HTH araC/xylS-type domain-containing protein</fullName>
    </recommendedName>
</protein>
<evidence type="ECO:0000256" key="3">
    <source>
        <dbReference type="ARBA" id="ARBA00023163"/>
    </source>
</evidence>
<dbReference type="RefSeq" id="WP_159902920.1">
    <property type="nucleotide sequence ID" value="NZ_BAABFX010000021.1"/>
</dbReference>
<accession>A0ABP8JN85</accession>
<proteinExistence type="predicted"/>
<dbReference type="Pfam" id="PF12833">
    <property type="entry name" value="HTH_18"/>
    <property type="match status" value="1"/>
</dbReference>
<keyword evidence="1" id="KW-0805">Transcription regulation</keyword>
<evidence type="ECO:0000256" key="1">
    <source>
        <dbReference type="ARBA" id="ARBA00023015"/>
    </source>
</evidence>
<feature type="domain" description="HTH araC/xylS-type" evidence="5">
    <location>
        <begin position="155"/>
        <end position="256"/>
    </location>
</feature>
<dbReference type="InterPro" id="IPR018060">
    <property type="entry name" value="HTH_AraC"/>
</dbReference>
<name>A0ABP8JN85_9MICO</name>
<gene>
    <name evidence="6" type="ORF">GCM10023153_12800</name>
</gene>
<dbReference type="InterPro" id="IPR009057">
    <property type="entry name" value="Homeodomain-like_sf"/>
</dbReference>
<reference evidence="7" key="1">
    <citation type="journal article" date="2019" name="Int. J. Syst. Evol. Microbiol.">
        <title>The Global Catalogue of Microorganisms (GCM) 10K type strain sequencing project: providing services to taxonomists for standard genome sequencing and annotation.</title>
        <authorList>
            <consortium name="The Broad Institute Genomics Platform"/>
            <consortium name="The Broad Institute Genome Sequencing Center for Infectious Disease"/>
            <person name="Wu L."/>
            <person name="Ma J."/>
        </authorList>
    </citation>
    <scope>NUCLEOTIDE SEQUENCE [LARGE SCALE GENOMIC DNA]</scope>
    <source>
        <strain evidence="7">JCM 17738</strain>
    </source>
</reference>
<organism evidence="6 7">
    <name type="scientific">Ornithinibacter aureus</name>
    <dbReference type="NCBI Taxonomy" id="622664"/>
    <lineage>
        <taxon>Bacteria</taxon>
        <taxon>Bacillati</taxon>
        <taxon>Actinomycetota</taxon>
        <taxon>Actinomycetes</taxon>
        <taxon>Micrococcales</taxon>
        <taxon>Intrasporangiaceae</taxon>
        <taxon>Ornithinibacter</taxon>
    </lineage>
</organism>
<keyword evidence="3" id="KW-0804">Transcription</keyword>
<feature type="region of interest" description="Disordered" evidence="4">
    <location>
        <begin position="275"/>
        <end position="300"/>
    </location>
</feature>